<dbReference type="EMBL" id="JARGDH010000004">
    <property type="protein sequence ID" value="KAL0269151.1"/>
    <property type="molecule type" value="Genomic_DNA"/>
</dbReference>
<feature type="compositionally biased region" description="Basic residues" evidence="1">
    <location>
        <begin position="302"/>
        <end position="311"/>
    </location>
</feature>
<dbReference type="PANTHER" id="PTHR22443">
    <property type="entry name" value="NON-SPECIFIC LETHAL 1, ISOFORM M"/>
    <property type="match status" value="1"/>
</dbReference>
<dbReference type="AlphaFoldDB" id="A0AAW2HHS8"/>
<dbReference type="Pfam" id="PF15275">
    <property type="entry name" value="PEHE"/>
    <property type="match status" value="1"/>
</dbReference>
<feature type="region of interest" description="Disordered" evidence="1">
    <location>
        <begin position="269"/>
        <end position="374"/>
    </location>
</feature>
<feature type="compositionally biased region" description="Basic and acidic residues" evidence="1">
    <location>
        <begin position="331"/>
        <end position="343"/>
    </location>
</feature>
<gene>
    <name evidence="3" type="ORF">PYX00_006973</name>
</gene>
<dbReference type="PROSITE" id="PS52052">
    <property type="entry name" value="PEHE"/>
    <property type="match status" value="1"/>
</dbReference>
<dbReference type="SMART" id="SM01300">
    <property type="entry name" value="PEHE"/>
    <property type="match status" value="1"/>
</dbReference>
<dbReference type="InterPro" id="IPR029332">
    <property type="entry name" value="PEHE_dom"/>
</dbReference>
<reference evidence="3" key="1">
    <citation type="journal article" date="2024" name="Gigascience">
        <title>Chromosome-level genome of the poultry shaft louse Menopon gallinae provides insight into the host-switching and adaptive evolution of parasitic lice.</title>
        <authorList>
            <person name="Xu Y."/>
            <person name="Ma L."/>
            <person name="Liu S."/>
            <person name="Liang Y."/>
            <person name="Liu Q."/>
            <person name="He Z."/>
            <person name="Tian L."/>
            <person name="Duan Y."/>
            <person name="Cai W."/>
            <person name="Li H."/>
            <person name="Song F."/>
        </authorList>
    </citation>
    <scope>NUCLEOTIDE SEQUENCE</scope>
    <source>
        <strain evidence="3">Cailab_2023a</strain>
    </source>
</reference>
<dbReference type="GO" id="GO:0035035">
    <property type="term" value="F:histone acetyltransferase binding"/>
    <property type="evidence" value="ECO:0007669"/>
    <property type="project" value="TreeGrafter"/>
</dbReference>
<feature type="domain" description="PEHE" evidence="2">
    <location>
        <begin position="402"/>
        <end position="536"/>
    </location>
</feature>
<evidence type="ECO:0000256" key="1">
    <source>
        <dbReference type="SAM" id="MobiDB-lite"/>
    </source>
</evidence>
<feature type="region of interest" description="Disordered" evidence="1">
    <location>
        <begin position="472"/>
        <end position="510"/>
    </location>
</feature>
<proteinExistence type="predicted"/>
<name>A0AAW2HHS8_9NEOP</name>
<feature type="compositionally biased region" description="Basic residues" evidence="1">
    <location>
        <begin position="275"/>
        <end position="288"/>
    </location>
</feature>
<dbReference type="GO" id="GO:0044545">
    <property type="term" value="C:NSL complex"/>
    <property type="evidence" value="ECO:0007669"/>
    <property type="project" value="TreeGrafter"/>
</dbReference>
<dbReference type="PANTHER" id="PTHR22443:SF18">
    <property type="entry name" value="NON-SPECIFIC LETHAL 1, ISOFORM M"/>
    <property type="match status" value="1"/>
</dbReference>
<feature type="compositionally biased region" description="Basic and acidic residues" evidence="1">
    <location>
        <begin position="354"/>
        <end position="374"/>
    </location>
</feature>
<dbReference type="InterPro" id="IPR026180">
    <property type="entry name" value="NSL1"/>
</dbReference>
<sequence length="652" mass="74764">MFFFFNFSGTRALWRWAQDRAGIASRWTWLQAQISDLEYKIRQHTEYHRQIRAGKGPVLLGEDGNRRSQQRNAPPMSVNGYHGALPGGVSIGVKPNDEVMNGAIPFQTNNCDPSMTACRTRPFMKSAYRKRKLLNTTGLHLISKKAARPVTVRCGCRAPLSCAVCTGRPDPTRPDRLDPSTVAERIGLLDYSYHPVLSFPTDVSLSIHLDAMMRLHEWQAKANRCSVKLKFNKYTMNKDKDSRLERRERIKKLKMSEHKNLRKIRKQTAAALSAKLKKKLSASQRKRRDLTNSEHLPLPVVKTKKSRKHSLRSNIDGDSEDEGDIYVDALSIEREDRSSRRSSPEPSPGPFVSSKDRSEKRERDRSEDGRKRREDDSYDIDNIVIPYSMAASTRVEKLQYKEILTPKWRIVDTYDLQNIDLGEEGKKSGQESETEDISDEAFLERHTRCEESEKKKFMSYIKLPLAVRARANRRADSRAESSGANTPDPMSPLNPEHSELGAVSPMTTPPATPISVLDEQCQQNSVRKRTVSSSRWTLREKLERASSDKDKEDRCLTPEFEDEVLPYEPRVYPLSNEVYEEMLKGMPDDHIQYMSFQHLPAKDFDADHRMPESPSTSSTISAVEEDPNDPEWTVLNGRDLKDEFEYRARSKR</sequence>
<protein>
    <recommendedName>
        <fullName evidence="2">PEHE domain-containing protein</fullName>
    </recommendedName>
</protein>
<comment type="caution">
    <text evidence="3">The sequence shown here is derived from an EMBL/GenBank/DDBJ whole genome shotgun (WGS) entry which is preliminary data.</text>
</comment>
<evidence type="ECO:0000313" key="3">
    <source>
        <dbReference type="EMBL" id="KAL0269151.1"/>
    </source>
</evidence>
<dbReference type="Gene3D" id="6.10.250.3170">
    <property type="match status" value="1"/>
</dbReference>
<feature type="region of interest" description="Disordered" evidence="1">
    <location>
        <begin position="605"/>
        <end position="636"/>
    </location>
</feature>
<evidence type="ECO:0000259" key="2">
    <source>
        <dbReference type="PROSITE" id="PS52052"/>
    </source>
</evidence>
<accession>A0AAW2HHS8</accession>
<organism evidence="3">
    <name type="scientific">Menopon gallinae</name>
    <name type="common">poultry shaft louse</name>
    <dbReference type="NCBI Taxonomy" id="328185"/>
    <lineage>
        <taxon>Eukaryota</taxon>
        <taxon>Metazoa</taxon>
        <taxon>Ecdysozoa</taxon>
        <taxon>Arthropoda</taxon>
        <taxon>Hexapoda</taxon>
        <taxon>Insecta</taxon>
        <taxon>Pterygota</taxon>
        <taxon>Neoptera</taxon>
        <taxon>Paraneoptera</taxon>
        <taxon>Psocodea</taxon>
        <taxon>Troctomorpha</taxon>
        <taxon>Phthiraptera</taxon>
        <taxon>Amblycera</taxon>
        <taxon>Menoponidae</taxon>
        <taxon>Menopon</taxon>
    </lineage>
</organism>
<feature type="region of interest" description="Disordered" evidence="1">
    <location>
        <begin position="58"/>
        <end position="79"/>
    </location>
</feature>